<name>A0A2J0SGQ8_STEMA</name>
<evidence type="ECO:0000313" key="1">
    <source>
        <dbReference type="EMBL" id="MBA0312479.1"/>
    </source>
</evidence>
<gene>
    <name evidence="1" type="ORF">D7Y33_15930</name>
</gene>
<dbReference type="OrthoDB" id="9771198at2"/>
<organism evidence="1 2">
    <name type="scientific">Stenotrophomonas maltophilia</name>
    <name type="common">Pseudomonas maltophilia</name>
    <name type="synonym">Xanthomonas maltophilia</name>
    <dbReference type="NCBI Taxonomy" id="40324"/>
    <lineage>
        <taxon>Bacteria</taxon>
        <taxon>Pseudomonadati</taxon>
        <taxon>Pseudomonadota</taxon>
        <taxon>Gammaproteobacteria</taxon>
        <taxon>Lysobacterales</taxon>
        <taxon>Lysobacteraceae</taxon>
        <taxon>Stenotrophomonas</taxon>
        <taxon>Stenotrophomonas maltophilia group</taxon>
    </lineage>
</organism>
<dbReference type="Proteomes" id="UP000822271">
    <property type="component" value="Unassembled WGS sequence"/>
</dbReference>
<dbReference type="RefSeq" id="WP_049431367.1">
    <property type="nucleotide sequence ID" value="NZ_CP154630.1"/>
</dbReference>
<reference evidence="1" key="2">
    <citation type="journal article" date="2020" name="Front. Microbiol.">
        <title>Genetic Variants of the DSF Quorum Sensing System in Stenotrophomonas maltophilia Influence Virulence and Resistance Phenotypes Among Genotypically Diverse Clinical Isolates.</title>
        <authorList>
            <person name="Yero D."/>
            <person name="Huedo P."/>
            <person name="Conchillo-Sole O."/>
            <person name="Martinez-Servat S."/>
            <person name="Mamat U."/>
            <person name="Coves X."/>
            <person name="Llanas F."/>
            <person name="Roca I."/>
            <person name="Vila J."/>
            <person name="Schaible U.E."/>
            <person name="Daura X."/>
            <person name="Gibert I."/>
        </authorList>
    </citation>
    <scope>NUCLEOTIDE SEQUENCE</scope>
    <source>
        <strain evidence="1">OG156</strain>
    </source>
</reference>
<protein>
    <submittedName>
        <fullName evidence="1">Uncharacterized protein</fullName>
    </submittedName>
</protein>
<sequence length="70" mass="7262">MLRCLLLPGIVVVLPLIPEAIALSLIAGVNPRSPLPSSPASWETLRILLPVSATLAVVGPLESMMTTCGT</sequence>
<dbReference type="AlphaFoldDB" id="A0A2J0SGQ8"/>
<proteinExistence type="predicted"/>
<dbReference type="EMBL" id="RAUE01000026">
    <property type="protein sequence ID" value="MBA0312479.1"/>
    <property type="molecule type" value="Genomic_DNA"/>
</dbReference>
<evidence type="ECO:0000313" key="2">
    <source>
        <dbReference type="Proteomes" id="UP000822271"/>
    </source>
</evidence>
<comment type="caution">
    <text evidence="1">The sequence shown here is derived from an EMBL/GenBank/DDBJ whole genome shotgun (WGS) entry which is preliminary data.</text>
</comment>
<reference evidence="1" key="1">
    <citation type="submission" date="2018-09" db="EMBL/GenBank/DDBJ databases">
        <authorList>
            <person name="Groschel M."/>
            <person name="Kohl T."/>
            <person name="Conchillo-Sole O."/>
            <person name="Mamat U."/>
            <person name="Yero D."/>
            <person name="Niemann S."/>
            <person name="Daura X."/>
            <person name="Gibert I."/>
        </authorList>
    </citation>
    <scope>NUCLEOTIDE SEQUENCE</scope>
    <source>
        <strain evidence="1">OG156</strain>
    </source>
</reference>
<accession>A0A2J0SGQ8</accession>